<evidence type="ECO:0000313" key="2">
    <source>
        <dbReference type="Proteomes" id="UP000240505"/>
    </source>
</evidence>
<name>A0A2R4C6L0_9BURK</name>
<keyword evidence="2" id="KW-1185">Reference proteome</keyword>
<evidence type="ECO:0000313" key="1">
    <source>
        <dbReference type="EMBL" id="AVR95256.1"/>
    </source>
</evidence>
<accession>A0A2R4C6L0</accession>
<protein>
    <submittedName>
        <fullName evidence="1">Uncharacterized protein</fullName>
    </submittedName>
</protein>
<organism evidence="1 2">
    <name type="scientific">Pseudoduganella armeniaca</name>
    <dbReference type="NCBI Taxonomy" id="2072590"/>
    <lineage>
        <taxon>Bacteria</taxon>
        <taxon>Pseudomonadati</taxon>
        <taxon>Pseudomonadota</taxon>
        <taxon>Betaproteobacteria</taxon>
        <taxon>Burkholderiales</taxon>
        <taxon>Oxalobacteraceae</taxon>
        <taxon>Telluria group</taxon>
        <taxon>Pseudoduganella</taxon>
    </lineage>
</organism>
<gene>
    <name evidence="1" type="ORF">C9I28_05600</name>
</gene>
<reference evidence="1 2" key="1">
    <citation type="submission" date="2018-03" db="EMBL/GenBank/DDBJ databases">
        <title>Massilia armeniaca sp. nov., isolated from desert soil.</title>
        <authorList>
            <person name="Huang H."/>
            <person name="Ren M."/>
        </authorList>
    </citation>
    <scope>NUCLEOTIDE SEQUENCE [LARGE SCALE GENOMIC DNA]</scope>
    <source>
        <strain evidence="1 2">ZMN-3</strain>
    </source>
</reference>
<dbReference type="KEGG" id="masz:C9I28_05600"/>
<dbReference type="EMBL" id="CP028324">
    <property type="protein sequence ID" value="AVR95256.1"/>
    <property type="molecule type" value="Genomic_DNA"/>
</dbReference>
<sequence>MALPTAEDGGMPGLMPSLDVLVASCRRGGGAGAGVDLLVSDSIARNVMLPWQEAPLTPVQEHAYAQACLERAGVDLAAGWTLHSGFRHYGQVGLAVAVPTAWLDDARGRFAAAGLRLRRVTPVTAAAYWATPGGIGRAPGLLLLAEPGRITAVQQQGGRFSGLDVEPAGADPALALRRLLNRTRAAGLALAGLPVAETPVTVQLWQARPGLIDRALLARELPAARIRELAPGAWSK</sequence>
<dbReference type="Proteomes" id="UP000240505">
    <property type="component" value="Chromosome"/>
</dbReference>
<proteinExistence type="predicted"/>
<dbReference type="AlphaFoldDB" id="A0A2R4C6L0"/>